<reference evidence="14 15" key="1">
    <citation type="submission" date="2017-03" db="EMBL/GenBank/DDBJ databases">
        <title>Draft Genome sequence of Marispirochaeta sp. strain JC444.</title>
        <authorList>
            <person name="Shivani Y."/>
            <person name="Subhash Y."/>
            <person name="Sasikala C."/>
            <person name="Ramana C."/>
        </authorList>
    </citation>
    <scope>NUCLEOTIDE SEQUENCE [LARGE SCALE GENOMIC DNA]</scope>
    <source>
        <strain evidence="14 15">JC444</strain>
    </source>
</reference>
<evidence type="ECO:0000313" key="15">
    <source>
        <dbReference type="Proteomes" id="UP000192343"/>
    </source>
</evidence>
<evidence type="ECO:0000256" key="7">
    <source>
        <dbReference type="ARBA" id="ARBA00022982"/>
    </source>
</evidence>
<dbReference type="PROSITE" id="PS51384">
    <property type="entry name" value="FAD_FR"/>
    <property type="match status" value="1"/>
</dbReference>
<feature type="binding site" evidence="12">
    <location>
        <position position="229"/>
    </location>
    <ligand>
        <name>[2Fe-2S] cluster</name>
        <dbReference type="ChEBI" id="CHEBI:190135"/>
    </ligand>
</feature>
<keyword evidence="7" id="KW-0249">Electron transport</keyword>
<keyword evidence="3 11" id="KW-0285">Flavoprotein</keyword>
<comment type="cofactor">
    <cofactor evidence="11">
        <name>FAD</name>
        <dbReference type="ChEBI" id="CHEBI:57692"/>
    </cofactor>
    <text evidence="11">Binds 1 FAD per subunit.</text>
</comment>
<evidence type="ECO:0000256" key="1">
    <source>
        <dbReference type="ARBA" id="ARBA00006422"/>
    </source>
</evidence>
<keyword evidence="9 12" id="KW-0411">Iron-sulfur</keyword>
<dbReference type="Gene3D" id="3.40.50.80">
    <property type="entry name" value="Nucleotide-binding domain of ferredoxin-NADP reductase (FNR) module"/>
    <property type="match status" value="1"/>
</dbReference>
<comment type="cofactor">
    <cofactor evidence="12">
        <name>[2Fe-2S] cluster</name>
        <dbReference type="ChEBI" id="CHEBI:190135"/>
    </cofactor>
    <text evidence="12">Binds 1 [2Fe-2S] cluster per subunit.</text>
</comment>
<dbReference type="Pfam" id="PF10418">
    <property type="entry name" value="DHODB_Fe-S_bind"/>
    <property type="match status" value="1"/>
</dbReference>
<dbReference type="InterPro" id="IPR012165">
    <property type="entry name" value="Cyt_c3_hydrogenase_gsu"/>
</dbReference>
<dbReference type="InterPro" id="IPR017938">
    <property type="entry name" value="Riboflavin_synthase-like_b-brl"/>
</dbReference>
<dbReference type="PIRSF" id="PIRSF006816">
    <property type="entry name" value="Cyc3_hyd_g"/>
    <property type="match status" value="1"/>
</dbReference>
<feature type="domain" description="FAD-binding FR-type" evidence="13">
    <location>
        <begin position="7"/>
        <end position="106"/>
    </location>
</feature>
<dbReference type="Gene3D" id="2.40.30.10">
    <property type="entry name" value="Translation factors"/>
    <property type="match status" value="1"/>
</dbReference>
<feature type="binding site" evidence="12">
    <location>
        <position position="246"/>
    </location>
    <ligand>
        <name>[2Fe-2S] cluster</name>
        <dbReference type="ChEBI" id="CHEBI:190135"/>
    </ligand>
</feature>
<keyword evidence="4 12" id="KW-0001">2Fe-2S</keyword>
<gene>
    <name evidence="14" type="ORF">B4O97_05255</name>
</gene>
<evidence type="ECO:0000256" key="6">
    <source>
        <dbReference type="ARBA" id="ARBA00022827"/>
    </source>
</evidence>
<dbReference type="SUPFAM" id="SSF63380">
    <property type="entry name" value="Riboflavin synthase domain-like"/>
    <property type="match status" value="1"/>
</dbReference>
<dbReference type="Gene3D" id="2.10.240.10">
    <property type="entry name" value="Dihydroorotate dehydrogenase, electron transfer subunit"/>
    <property type="match status" value="1"/>
</dbReference>
<evidence type="ECO:0000256" key="3">
    <source>
        <dbReference type="ARBA" id="ARBA00022630"/>
    </source>
</evidence>
<dbReference type="SUPFAM" id="SSF52343">
    <property type="entry name" value="Ferredoxin reductase-like, C-terminal NADP-linked domain"/>
    <property type="match status" value="1"/>
</dbReference>
<protein>
    <recommendedName>
        <fullName evidence="13">FAD-binding FR-type domain-containing protein</fullName>
    </recommendedName>
</protein>
<keyword evidence="8 12" id="KW-0408">Iron</keyword>
<evidence type="ECO:0000256" key="4">
    <source>
        <dbReference type="ARBA" id="ARBA00022714"/>
    </source>
</evidence>
<dbReference type="Proteomes" id="UP000192343">
    <property type="component" value="Unassembled WGS sequence"/>
</dbReference>
<dbReference type="EMBL" id="MWQY01000005">
    <property type="protein sequence ID" value="ORC36484.1"/>
    <property type="molecule type" value="Genomic_DNA"/>
</dbReference>
<feature type="binding site" evidence="12">
    <location>
        <position position="224"/>
    </location>
    <ligand>
        <name>[2Fe-2S] cluster</name>
        <dbReference type="ChEBI" id="CHEBI:190135"/>
    </ligand>
</feature>
<feature type="binding site" evidence="11">
    <location>
        <begin position="74"/>
        <end position="76"/>
    </location>
    <ligand>
        <name>FAD</name>
        <dbReference type="ChEBI" id="CHEBI:57692"/>
    </ligand>
</feature>
<dbReference type="InterPro" id="IPR037117">
    <property type="entry name" value="Dihydroorotate_DH_ele_sf"/>
</dbReference>
<name>A0A1Y1RZW5_9SPIO</name>
<dbReference type="GO" id="GO:0046872">
    <property type="term" value="F:metal ion binding"/>
    <property type="evidence" value="ECO:0007669"/>
    <property type="project" value="UniProtKB-KW"/>
</dbReference>
<dbReference type="OrthoDB" id="9789468at2"/>
<evidence type="ECO:0000256" key="8">
    <source>
        <dbReference type="ARBA" id="ARBA00023004"/>
    </source>
</evidence>
<dbReference type="InterPro" id="IPR050353">
    <property type="entry name" value="PyrK_electron_transfer"/>
</dbReference>
<sequence>MKTEGTVVQEKVHLTHNREIARDYFELEFSCDFSDKNIPLPGQFLTVKIGEGPAPLLRRPFAFAGHGDGKARMIYQRRGPGTDMLAGMREGDALDIIAPLGNSWPEPEKNEHPVLVAGGIGMGPILYFARGLKQAGRDFTLIIGARSGEYLPDSSITEDLVPLFATDDGSIGIHGTVVDALPSQYPAHPRFYACGPNPMMMAIHRKALELDAPCSVSMEQTMACGVGACMGCVIRLTGHERYARVCADGPIFDSRDIQWN</sequence>
<evidence type="ECO:0000259" key="13">
    <source>
        <dbReference type="PROSITE" id="PS51384"/>
    </source>
</evidence>
<evidence type="ECO:0000256" key="12">
    <source>
        <dbReference type="PIRSR" id="PIRSR006816-2"/>
    </source>
</evidence>
<comment type="caution">
    <text evidence="14">The sequence shown here is derived from an EMBL/GenBank/DDBJ whole genome shotgun (WGS) entry which is preliminary data.</text>
</comment>
<keyword evidence="5 12" id="KW-0479">Metal-binding</keyword>
<organism evidence="14 15">
    <name type="scientific">Marispirochaeta aestuarii</name>
    <dbReference type="NCBI Taxonomy" id="1963862"/>
    <lineage>
        <taxon>Bacteria</taxon>
        <taxon>Pseudomonadati</taxon>
        <taxon>Spirochaetota</taxon>
        <taxon>Spirochaetia</taxon>
        <taxon>Spirochaetales</taxon>
        <taxon>Spirochaetaceae</taxon>
        <taxon>Marispirochaeta</taxon>
    </lineage>
</organism>
<dbReference type="InterPro" id="IPR017927">
    <property type="entry name" value="FAD-bd_FR_type"/>
</dbReference>
<accession>A0A1Y1RZW5</accession>
<dbReference type="GO" id="GO:0016491">
    <property type="term" value="F:oxidoreductase activity"/>
    <property type="evidence" value="ECO:0007669"/>
    <property type="project" value="InterPro"/>
</dbReference>
<dbReference type="InterPro" id="IPR039261">
    <property type="entry name" value="FNR_nucleotide-bd"/>
</dbReference>
<dbReference type="GO" id="GO:0006221">
    <property type="term" value="P:pyrimidine nucleotide biosynthetic process"/>
    <property type="evidence" value="ECO:0007669"/>
    <property type="project" value="InterPro"/>
</dbReference>
<dbReference type="AlphaFoldDB" id="A0A1Y1RZW5"/>
<dbReference type="PANTHER" id="PTHR43513">
    <property type="entry name" value="DIHYDROOROTATE DEHYDROGENASE B (NAD(+)), ELECTRON TRANSFER SUBUNIT"/>
    <property type="match status" value="1"/>
</dbReference>
<comment type="cofactor">
    <cofactor evidence="10">
        <name>[2Fe-2S] cluster</name>
        <dbReference type="ChEBI" id="CHEBI:190135"/>
    </cofactor>
</comment>
<evidence type="ECO:0000256" key="10">
    <source>
        <dbReference type="ARBA" id="ARBA00034078"/>
    </source>
</evidence>
<dbReference type="GO" id="GO:0051537">
    <property type="term" value="F:2 iron, 2 sulfur cluster binding"/>
    <property type="evidence" value="ECO:0007669"/>
    <property type="project" value="UniProtKB-KW"/>
</dbReference>
<keyword evidence="15" id="KW-1185">Reference proteome</keyword>
<dbReference type="GO" id="GO:0050660">
    <property type="term" value="F:flavin adenine dinucleotide binding"/>
    <property type="evidence" value="ECO:0007669"/>
    <property type="project" value="InterPro"/>
</dbReference>
<dbReference type="InterPro" id="IPR019480">
    <property type="entry name" value="Dihydroorotate_DH_Fe-S-bd"/>
</dbReference>
<comment type="similarity">
    <text evidence="1">Belongs to the PyrK family.</text>
</comment>
<dbReference type="PANTHER" id="PTHR43513:SF3">
    <property type="entry name" value="DIHYDROOROTATE DEHYDROGENASE B (NAD(+)), ELECTRON TRANSFER SUBUNIT-RELATED"/>
    <property type="match status" value="1"/>
</dbReference>
<evidence type="ECO:0000256" key="2">
    <source>
        <dbReference type="ARBA" id="ARBA00022448"/>
    </source>
</evidence>
<dbReference type="PRINTS" id="PR00409">
    <property type="entry name" value="PHDIOXRDTASE"/>
</dbReference>
<feature type="binding site" evidence="11">
    <location>
        <begin position="81"/>
        <end position="82"/>
    </location>
    <ligand>
        <name>FAD</name>
        <dbReference type="ChEBI" id="CHEBI:57692"/>
    </ligand>
</feature>
<evidence type="ECO:0000313" key="14">
    <source>
        <dbReference type="EMBL" id="ORC36484.1"/>
    </source>
</evidence>
<evidence type="ECO:0000256" key="9">
    <source>
        <dbReference type="ARBA" id="ARBA00023014"/>
    </source>
</evidence>
<evidence type="ECO:0000256" key="5">
    <source>
        <dbReference type="ARBA" id="ARBA00022723"/>
    </source>
</evidence>
<feature type="binding site" evidence="12">
    <location>
        <position position="232"/>
    </location>
    <ligand>
        <name>[2Fe-2S] cluster</name>
        <dbReference type="ChEBI" id="CHEBI:190135"/>
    </ligand>
</feature>
<dbReference type="CDD" id="cd06218">
    <property type="entry name" value="DHOD_e_trans"/>
    <property type="match status" value="1"/>
</dbReference>
<evidence type="ECO:0000256" key="11">
    <source>
        <dbReference type="PIRSR" id="PIRSR006816-1"/>
    </source>
</evidence>
<proteinExistence type="inferred from homology"/>
<keyword evidence="6 11" id="KW-0274">FAD</keyword>
<keyword evidence="2" id="KW-0813">Transport</keyword>
<dbReference type="STRING" id="1963862.B4O97_05255"/>